<evidence type="ECO:0000256" key="9">
    <source>
        <dbReference type="ARBA" id="ARBA00022490"/>
    </source>
</evidence>
<dbReference type="PANTHER" id="PTHR24421:SF37">
    <property type="entry name" value="SENSOR HISTIDINE KINASE NARS"/>
    <property type="match status" value="1"/>
</dbReference>
<accession>A0ABT7MHM7</accession>
<dbReference type="SUPFAM" id="SSF55874">
    <property type="entry name" value="ATPase domain of HSP90 chaperone/DNA topoisomerase II/histidine kinase"/>
    <property type="match status" value="1"/>
</dbReference>
<comment type="subcellular location">
    <subcellularLocation>
        <location evidence="4">Cell membrane</location>
        <topology evidence="4">Multi-pass membrane protein</topology>
    </subcellularLocation>
    <subcellularLocation>
        <location evidence="3">Cytoplasm</location>
    </subcellularLocation>
</comment>
<keyword evidence="9" id="KW-0963">Cytoplasm</keyword>
<dbReference type="RefSeq" id="WP_286056294.1">
    <property type="nucleotide sequence ID" value="NZ_JASVWF010000008.1"/>
</dbReference>
<evidence type="ECO:0000313" key="24">
    <source>
        <dbReference type="Proteomes" id="UP001231924"/>
    </source>
</evidence>
<dbReference type="Gene3D" id="1.20.5.1930">
    <property type="match status" value="1"/>
</dbReference>
<dbReference type="Gene3D" id="3.30.565.10">
    <property type="entry name" value="Histidine kinase-like ATPase, C-terminal domain"/>
    <property type="match status" value="1"/>
</dbReference>
<evidence type="ECO:0000256" key="11">
    <source>
        <dbReference type="ARBA" id="ARBA00022692"/>
    </source>
</evidence>
<keyword evidence="16" id="KW-0411">Iron-sulfur</keyword>
<evidence type="ECO:0000256" key="1">
    <source>
        <dbReference type="ARBA" id="ARBA00000085"/>
    </source>
</evidence>
<comment type="cofactor">
    <cofactor evidence="2">
        <name>[4Fe-4S] cluster</name>
        <dbReference type="ChEBI" id="CHEBI:49883"/>
    </cofactor>
</comment>
<proteinExistence type="predicted"/>
<comment type="caution">
    <text evidence="23">The sequence shown here is derived from an EMBL/GenBank/DDBJ whole genome shotgun (WGS) entry which is preliminary data.</text>
</comment>
<dbReference type="InterPro" id="IPR011712">
    <property type="entry name" value="Sig_transdc_His_kin_sub3_dim/P"/>
</dbReference>
<evidence type="ECO:0000256" key="18">
    <source>
        <dbReference type="ARBA" id="ARBA00024827"/>
    </source>
</evidence>
<comment type="catalytic activity">
    <reaction evidence="1">
        <text>ATP + protein L-histidine = ADP + protein N-phospho-L-histidine.</text>
        <dbReference type="EC" id="2.7.13.3"/>
    </reaction>
</comment>
<keyword evidence="24" id="KW-1185">Reference proteome</keyword>
<dbReference type="InterPro" id="IPR004358">
    <property type="entry name" value="Sig_transdc_His_kin-like_C"/>
</dbReference>
<evidence type="ECO:0000259" key="22">
    <source>
        <dbReference type="SMART" id="SM00387"/>
    </source>
</evidence>
<evidence type="ECO:0000256" key="14">
    <source>
        <dbReference type="ARBA" id="ARBA00023004"/>
    </source>
</evidence>
<dbReference type="Pfam" id="PF02518">
    <property type="entry name" value="HATPase_c"/>
    <property type="match status" value="1"/>
</dbReference>
<evidence type="ECO:0000313" key="23">
    <source>
        <dbReference type="EMBL" id="MDL5159689.1"/>
    </source>
</evidence>
<evidence type="ECO:0000256" key="13">
    <source>
        <dbReference type="ARBA" id="ARBA00022989"/>
    </source>
</evidence>
<dbReference type="InterPro" id="IPR003594">
    <property type="entry name" value="HATPase_dom"/>
</dbReference>
<evidence type="ECO:0000256" key="21">
    <source>
        <dbReference type="SAM" id="Phobius"/>
    </source>
</evidence>
<evidence type="ECO:0000256" key="19">
    <source>
        <dbReference type="ARBA" id="ARBA00030800"/>
    </source>
</evidence>
<evidence type="ECO:0000256" key="5">
    <source>
        <dbReference type="ARBA" id="ARBA00012438"/>
    </source>
</evidence>
<protein>
    <recommendedName>
        <fullName evidence="6">Oxygen sensor histidine kinase NreB</fullName>
        <ecNumber evidence="5">2.7.13.3</ecNumber>
    </recommendedName>
    <alternativeName>
        <fullName evidence="19">Nitrogen regulation protein B</fullName>
    </alternativeName>
</protein>
<keyword evidence="11 21" id="KW-0812">Transmembrane</keyword>
<evidence type="ECO:0000256" key="20">
    <source>
        <dbReference type="SAM" id="MobiDB-lite"/>
    </source>
</evidence>
<dbReference type="InterPro" id="IPR050482">
    <property type="entry name" value="Sensor_HK_TwoCompSys"/>
</dbReference>
<dbReference type="SMART" id="SM00387">
    <property type="entry name" value="HATPase_c"/>
    <property type="match status" value="1"/>
</dbReference>
<evidence type="ECO:0000256" key="2">
    <source>
        <dbReference type="ARBA" id="ARBA00001966"/>
    </source>
</evidence>
<evidence type="ECO:0000256" key="3">
    <source>
        <dbReference type="ARBA" id="ARBA00004496"/>
    </source>
</evidence>
<reference evidence="23 24" key="1">
    <citation type="submission" date="2023-06" db="EMBL/GenBank/DDBJ databases">
        <title>Actinomycetospora Odt1-22.</title>
        <authorList>
            <person name="Supong K."/>
        </authorList>
    </citation>
    <scope>NUCLEOTIDE SEQUENCE [LARGE SCALE GENOMIC DNA]</scope>
    <source>
        <strain evidence="23 24">Odt1-22</strain>
    </source>
</reference>
<evidence type="ECO:0000256" key="16">
    <source>
        <dbReference type="ARBA" id="ARBA00023014"/>
    </source>
</evidence>
<dbReference type="CDD" id="cd16917">
    <property type="entry name" value="HATPase_UhpB-NarQ-NarX-like"/>
    <property type="match status" value="1"/>
</dbReference>
<sequence>MIGEVDAAPAPTSPPPQRPTRRLFRATAPRLVAGFTAAGVLVTVGLAVAIALVARHQATVVATDQVAQIATATAHGVVEPQLSDGLLTGDPAAIRAVDDAVRRAVLGHSLFQVKIWDDAGRIVYSDHPDEIGDRHSLDAAERRALAGLDQEAGTTEDATGTVLEVYTGVRTPGGTPLLYEAYFRYDAVAEAGWDAWRTFAPLSVGALLLLELVQIPLAVVLARKLQRRERQRERLLRHAVEASTAERRRIAQDLHDGVVQELTGITYGLDATRLRGGPEAGVATESATRLRESIGSLRTLLVDIYPPNLAEEGLGPALHELAAGLRRRRPTVAVHLDDVDEVGPAEAALLYRATQETVRNIVSHAGAEHVQLTLTTVPDGWRLDVADDGRGFDPNEAAARRAAGHLGLRSITDLVEDAGGSVDIRSAPGAGTTVTVRLPPT</sequence>
<keyword evidence="13 21" id="KW-1133">Transmembrane helix</keyword>
<evidence type="ECO:0000256" key="15">
    <source>
        <dbReference type="ARBA" id="ARBA00023012"/>
    </source>
</evidence>
<evidence type="ECO:0000256" key="7">
    <source>
        <dbReference type="ARBA" id="ARBA00022475"/>
    </source>
</evidence>
<feature type="domain" description="Histidine kinase/HSP90-like ATPase" evidence="22">
    <location>
        <begin position="345"/>
        <end position="441"/>
    </location>
</feature>
<feature type="transmembrane region" description="Helical" evidence="21">
    <location>
        <begin position="31"/>
        <end position="54"/>
    </location>
</feature>
<keyword evidence="7" id="KW-1003">Cell membrane</keyword>
<dbReference type="GO" id="GO:0016301">
    <property type="term" value="F:kinase activity"/>
    <property type="evidence" value="ECO:0007669"/>
    <property type="project" value="UniProtKB-KW"/>
</dbReference>
<dbReference type="Pfam" id="PF07730">
    <property type="entry name" value="HisKA_3"/>
    <property type="match status" value="1"/>
</dbReference>
<keyword evidence="8" id="KW-0004">4Fe-4S</keyword>
<keyword evidence="17 21" id="KW-0472">Membrane</keyword>
<dbReference type="InterPro" id="IPR036890">
    <property type="entry name" value="HATPase_C_sf"/>
</dbReference>
<keyword evidence="15" id="KW-0902">Two-component regulatory system</keyword>
<evidence type="ECO:0000256" key="12">
    <source>
        <dbReference type="ARBA" id="ARBA00022777"/>
    </source>
</evidence>
<gene>
    <name evidence="23" type="ORF">QRT03_27235</name>
</gene>
<dbReference type="PANTHER" id="PTHR24421">
    <property type="entry name" value="NITRATE/NITRITE SENSOR PROTEIN NARX-RELATED"/>
    <property type="match status" value="1"/>
</dbReference>
<evidence type="ECO:0000256" key="10">
    <source>
        <dbReference type="ARBA" id="ARBA00022679"/>
    </source>
</evidence>
<name>A0ABT7MHM7_9PSEU</name>
<keyword evidence="12 23" id="KW-0418">Kinase</keyword>
<organism evidence="23 24">
    <name type="scientific">Actinomycetospora termitidis</name>
    <dbReference type="NCBI Taxonomy" id="3053470"/>
    <lineage>
        <taxon>Bacteria</taxon>
        <taxon>Bacillati</taxon>
        <taxon>Actinomycetota</taxon>
        <taxon>Actinomycetes</taxon>
        <taxon>Pseudonocardiales</taxon>
        <taxon>Pseudonocardiaceae</taxon>
        <taxon>Actinomycetospora</taxon>
    </lineage>
</organism>
<keyword evidence="8" id="KW-0479">Metal-binding</keyword>
<keyword evidence="14" id="KW-0408">Iron</keyword>
<evidence type="ECO:0000256" key="4">
    <source>
        <dbReference type="ARBA" id="ARBA00004651"/>
    </source>
</evidence>
<dbReference type="Proteomes" id="UP001231924">
    <property type="component" value="Unassembled WGS sequence"/>
</dbReference>
<evidence type="ECO:0000256" key="8">
    <source>
        <dbReference type="ARBA" id="ARBA00022485"/>
    </source>
</evidence>
<keyword evidence="10" id="KW-0808">Transferase</keyword>
<dbReference type="EC" id="2.7.13.3" evidence="5"/>
<evidence type="ECO:0000256" key="17">
    <source>
        <dbReference type="ARBA" id="ARBA00023136"/>
    </source>
</evidence>
<feature type="region of interest" description="Disordered" evidence="20">
    <location>
        <begin position="1"/>
        <end position="20"/>
    </location>
</feature>
<comment type="function">
    <text evidence="18">Member of the two-component regulatory system NreB/NreC involved in the control of dissimilatory nitrate/nitrite reduction in response to oxygen. NreB functions as a direct oxygen sensor histidine kinase which is autophosphorylated, in the absence of oxygen, probably at the conserved histidine residue, and transfers its phosphate group probably to a conserved aspartate residue of NreC. NreB/NreC activates the expression of the nitrate (narGHJI) and nitrite (nir) reductase operons, as well as the putative nitrate transporter gene narT.</text>
</comment>
<evidence type="ECO:0000256" key="6">
    <source>
        <dbReference type="ARBA" id="ARBA00017322"/>
    </source>
</evidence>
<dbReference type="PRINTS" id="PR00344">
    <property type="entry name" value="BCTRLSENSOR"/>
</dbReference>
<dbReference type="EMBL" id="JASVWF010000008">
    <property type="protein sequence ID" value="MDL5159689.1"/>
    <property type="molecule type" value="Genomic_DNA"/>
</dbReference>